<protein>
    <submittedName>
        <fullName evidence="1">Uncharacterized protein</fullName>
    </submittedName>
</protein>
<reference evidence="1 2" key="1">
    <citation type="submission" date="2018-06" db="EMBL/GenBank/DDBJ databases">
        <title>Genomic Encyclopedia of Type Strains, Phase III (KMG-III): the genomes of soil and plant-associated and newly described type strains.</title>
        <authorList>
            <person name="Whitman W."/>
        </authorList>
    </citation>
    <scope>NUCLEOTIDE SEQUENCE [LARGE SCALE GENOMIC DNA]</scope>
    <source>
        <strain evidence="1 2">CECT 7342</strain>
    </source>
</reference>
<dbReference type="GeneID" id="99730868"/>
<dbReference type="EMBL" id="QNRM01000002">
    <property type="protein sequence ID" value="RBP22631.1"/>
    <property type="molecule type" value="Genomic_DNA"/>
</dbReference>
<evidence type="ECO:0000313" key="2">
    <source>
        <dbReference type="Proteomes" id="UP000252124"/>
    </source>
</evidence>
<name>A0ABX9GI82_9BURK</name>
<proteinExistence type="predicted"/>
<evidence type="ECO:0000313" key="1">
    <source>
        <dbReference type="EMBL" id="RBP22631.1"/>
    </source>
</evidence>
<sequence>MDEAQKKAEAEFAKKRTEALSFLEWETREQLLEKAADFYAVGAVAFEALGPRRPAVPLAENEIPIPKEGTSPIKEAATALNSVLGVWEEMFHGNAGEYLKSDEGETLDPLTFFATAVVRPLLDDPETSGDAHVELMGDVSDPDRLPFGIQCMITCAAYVVQTIKTEKAGDWDQAWLYATKAKYWSGIILGATSSKGRGESPASALAKMRHKENYALRADVENYWRTHIDPSLSAQKAAEQVIRANAVPLSYKKIAEIISRLRKEEALRTT</sequence>
<organism evidence="1 2">
    <name type="scientific">Achromobacter marplatensis</name>
    <dbReference type="NCBI Taxonomy" id="470868"/>
    <lineage>
        <taxon>Bacteria</taxon>
        <taxon>Pseudomonadati</taxon>
        <taxon>Pseudomonadota</taxon>
        <taxon>Betaproteobacteria</taxon>
        <taxon>Burkholderiales</taxon>
        <taxon>Alcaligenaceae</taxon>
        <taxon>Achromobacter</taxon>
    </lineage>
</organism>
<dbReference type="Proteomes" id="UP000252124">
    <property type="component" value="Unassembled WGS sequence"/>
</dbReference>
<comment type="caution">
    <text evidence="1">The sequence shown here is derived from an EMBL/GenBank/DDBJ whole genome shotgun (WGS) entry which is preliminary data.</text>
</comment>
<gene>
    <name evidence="1" type="ORF">DFP87_102375</name>
</gene>
<dbReference type="RefSeq" id="WP_088587844.1">
    <property type="nucleotide sequence ID" value="NZ_CADIJU010000004.1"/>
</dbReference>
<accession>A0ABX9GI82</accession>
<keyword evidence="2" id="KW-1185">Reference proteome</keyword>